<organism evidence="1 2">
    <name type="scientific">Cichorium intybus</name>
    <name type="common">Chicory</name>
    <dbReference type="NCBI Taxonomy" id="13427"/>
    <lineage>
        <taxon>Eukaryota</taxon>
        <taxon>Viridiplantae</taxon>
        <taxon>Streptophyta</taxon>
        <taxon>Embryophyta</taxon>
        <taxon>Tracheophyta</taxon>
        <taxon>Spermatophyta</taxon>
        <taxon>Magnoliopsida</taxon>
        <taxon>eudicotyledons</taxon>
        <taxon>Gunneridae</taxon>
        <taxon>Pentapetalae</taxon>
        <taxon>asterids</taxon>
        <taxon>campanulids</taxon>
        <taxon>Asterales</taxon>
        <taxon>Asteraceae</taxon>
        <taxon>Cichorioideae</taxon>
        <taxon>Cichorieae</taxon>
        <taxon>Cichoriinae</taxon>
        <taxon>Cichorium</taxon>
    </lineage>
</organism>
<gene>
    <name evidence="1" type="ORF">L2E82_27918</name>
</gene>
<dbReference type="Proteomes" id="UP001055811">
    <property type="component" value="Linkage Group LG05"/>
</dbReference>
<keyword evidence="2" id="KW-1185">Reference proteome</keyword>
<reference evidence="2" key="1">
    <citation type="journal article" date="2022" name="Mol. Ecol. Resour.">
        <title>The genomes of chicory, endive, great burdock and yacon provide insights into Asteraceae palaeo-polyploidization history and plant inulin production.</title>
        <authorList>
            <person name="Fan W."/>
            <person name="Wang S."/>
            <person name="Wang H."/>
            <person name="Wang A."/>
            <person name="Jiang F."/>
            <person name="Liu H."/>
            <person name="Zhao H."/>
            <person name="Xu D."/>
            <person name="Zhang Y."/>
        </authorList>
    </citation>
    <scope>NUCLEOTIDE SEQUENCE [LARGE SCALE GENOMIC DNA]</scope>
    <source>
        <strain evidence="2">cv. Punajuju</strain>
    </source>
</reference>
<reference evidence="1 2" key="2">
    <citation type="journal article" date="2022" name="Mol. Ecol. Resour.">
        <title>The genomes of chicory, endive, great burdock and yacon provide insights into Asteraceae paleo-polyploidization history and plant inulin production.</title>
        <authorList>
            <person name="Fan W."/>
            <person name="Wang S."/>
            <person name="Wang H."/>
            <person name="Wang A."/>
            <person name="Jiang F."/>
            <person name="Liu H."/>
            <person name="Zhao H."/>
            <person name="Xu D."/>
            <person name="Zhang Y."/>
        </authorList>
    </citation>
    <scope>NUCLEOTIDE SEQUENCE [LARGE SCALE GENOMIC DNA]</scope>
    <source>
        <strain evidence="2">cv. Punajuju</strain>
        <tissue evidence="1">Leaves</tissue>
    </source>
</reference>
<sequence>MIPNPKVDDPTFFIGGGTFSVTLANTGDGQENPRPPPTIHTCETEIELPITIKIVLLFRKISLASSEGAITLFINGVLSAIPSVESLRERERERGREMRESKGRAVVVGGSIAGVCSAHALLSAGWEVVVLEKTTAPPTGSPTGAGLGLDPLARGIIKSWLPQQQSDNLLNNHTLPLTIDQNQATDSEKKISRILTSDENFNFRAAYWSDLHGLLYKALPPNIFLWGHLFLSFNLSDDKKSVKVQSKELQTGKVIEIVGNLLVAADGCLSSIRQTFLPDLKLRYSGYCAWRGVLDLSHDEKSKILVDLQKVYPDLGKCLYFDLGSGTHSVFYELLNKRINWIWYVNQPEPQLKGKSVTIKVSNNMINKMQNEAEKVWVPELATIIKETKQPFLNVIYDCNPLKKIVWDRVVLIGDAAHPTTPHGLRSTNMSILDAAVLGQCLMKYGVENLAEGLEEYQSIRVPVTSKQVLHSRRLGRIKQGLILYDGKVFDPKKASLEECGDLQQKNMPGFGDASLILSKY</sequence>
<evidence type="ECO:0000313" key="1">
    <source>
        <dbReference type="EMBL" id="KAI3737903.1"/>
    </source>
</evidence>
<dbReference type="EMBL" id="CM042013">
    <property type="protein sequence ID" value="KAI3737903.1"/>
    <property type="molecule type" value="Genomic_DNA"/>
</dbReference>
<comment type="caution">
    <text evidence="1">The sequence shown here is derived from an EMBL/GenBank/DDBJ whole genome shotgun (WGS) entry which is preliminary data.</text>
</comment>
<protein>
    <submittedName>
        <fullName evidence="1">Uncharacterized protein</fullName>
    </submittedName>
</protein>
<name>A0ACB9CU68_CICIN</name>
<evidence type="ECO:0000313" key="2">
    <source>
        <dbReference type="Proteomes" id="UP001055811"/>
    </source>
</evidence>
<accession>A0ACB9CU68</accession>
<proteinExistence type="predicted"/>